<evidence type="ECO:0000256" key="1">
    <source>
        <dbReference type="SAM" id="SignalP"/>
    </source>
</evidence>
<sequence>MCRLLPLNCATALLAAMHFSFATPAVAAVEEPIELADDPFQITDPVAAKPGAAEAAFIGAYERARQGSVRNTGAVETQLSMGVVPGLELRIGQVGAYGNLETRRKLGAVSEGLSPSEDGGQAAWGGATRIGALYEFSDGRGGYPAIAGLMRIRTLYGPGKPAYETEAVALIGRTFPFGKQAIGTHLNIGWVARLEPQFGERPNRYLVNASVGQALSPATALVLTYAREQQERGDRDYSLIQAGVRHRLSGSRVVLGLAAGFGTTRDTPRYQVAVALQWQLGDAW</sequence>
<proteinExistence type="predicted"/>
<gene>
    <name evidence="2" type="ORF">JMJ56_27160</name>
</gene>
<evidence type="ECO:0000313" key="3">
    <source>
        <dbReference type="Proteomes" id="UP000660885"/>
    </source>
</evidence>
<name>A0ABS1UAG3_9PROT</name>
<keyword evidence="1" id="KW-0732">Signal</keyword>
<organism evidence="2 3">
    <name type="scientific">Belnapia arida</name>
    <dbReference type="NCBI Taxonomy" id="2804533"/>
    <lineage>
        <taxon>Bacteria</taxon>
        <taxon>Pseudomonadati</taxon>
        <taxon>Pseudomonadota</taxon>
        <taxon>Alphaproteobacteria</taxon>
        <taxon>Acetobacterales</taxon>
        <taxon>Roseomonadaceae</taxon>
        <taxon>Belnapia</taxon>
    </lineage>
</organism>
<accession>A0ABS1UAG3</accession>
<feature type="chain" id="PRO_5045362751" description="MetA-pathway of phenol degradation" evidence="1">
    <location>
        <begin position="28"/>
        <end position="284"/>
    </location>
</feature>
<dbReference type="Proteomes" id="UP000660885">
    <property type="component" value="Unassembled WGS sequence"/>
</dbReference>
<evidence type="ECO:0008006" key="4">
    <source>
        <dbReference type="Google" id="ProtNLM"/>
    </source>
</evidence>
<dbReference type="EMBL" id="JAETWB010000033">
    <property type="protein sequence ID" value="MBL6081672.1"/>
    <property type="molecule type" value="Genomic_DNA"/>
</dbReference>
<evidence type="ECO:0000313" key="2">
    <source>
        <dbReference type="EMBL" id="MBL6081672.1"/>
    </source>
</evidence>
<reference evidence="2 3" key="1">
    <citation type="submission" date="2021-01" db="EMBL/GenBank/DDBJ databases">
        <title>Belnapia mucosa sp. nov. and Belnapia arida sp. nov., isolated from the Tabernas Desert (Almeria, Spain).</title>
        <authorList>
            <person name="Molina-Menor E."/>
            <person name="Vidal-Verdu A."/>
            <person name="Calonge A."/>
            <person name="Satari L."/>
            <person name="Pereto J."/>
            <person name="Porcar M."/>
        </authorList>
    </citation>
    <scope>NUCLEOTIDE SEQUENCE [LARGE SCALE GENOMIC DNA]</scope>
    <source>
        <strain evidence="2 3">T18</strain>
    </source>
</reference>
<dbReference type="RefSeq" id="WP_202834887.1">
    <property type="nucleotide sequence ID" value="NZ_JAETWB010000033.1"/>
</dbReference>
<feature type="signal peptide" evidence="1">
    <location>
        <begin position="1"/>
        <end position="27"/>
    </location>
</feature>
<protein>
    <recommendedName>
        <fullName evidence="4">MetA-pathway of phenol degradation</fullName>
    </recommendedName>
</protein>
<keyword evidence="3" id="KW-1185">Reference proteome</keyword>
<comment type="caution">
    <text evidence="2">The sequence shown here is derived from an EMBL/GenBank/DDBJ whole genome shotgun (WGS) entry which is preliminary data.</text>
</comment>